<dbReference type="Proteomes" id="UP001497744">
    <property type="component" value="Unassembled WGS sequence"/>
</dbReference>
<dbReference type="EMBL" id="BPLF01000002">
    <property type="protein sequence ID" value="GIX63887.1"/>
    <property type="molecule type" value="Genomic_DNA"/>
</dbReference>
<dbReference type="AlphaFoldDB" id="A0AAV4LVQ3"/>
<accession>A0AAV4LVQ3</accession>
<reference evidence="2 3" key="1">
    <citation type="submission" date="2021-06" db="EMBL/GenBank/DDBJ databases">
        <title>Genome sequence of Babesia caballi.</title>
        <authorList>
            <person name="Yamagishi J."/>
            <person name="Kidaka T."/>
            <person name="Ochi A."/>
        </authorList>
    </citation>
    <scope>NUCLEOTIDE SEQUENCE [LARGE SCALE GENOMIC DNA]</scope>
    <source>
        <strain evidence="2">USDA-D6B2</strain>
    </source>
</reference>
<sequence length="390" mass="42451">MTKDGEGNSLNYTVLKLPIPSPHSHRDHEATAATDVHRIISGFHLSTSTPSFRLPSIGLGALCSAKFVTQLLLPHRLRLRSDNAPTAHQYKFSLSFDEGLHLQVSHELFDGLGLSNTTKLHRHKGTTTHTSIQIPCPDDFVTVGMDVTAPGYLKEDSKLRCRTVAALDRLPPCATLVSPAADSGPIATESLLAELRRMDPDVACMEPVISVTTSVTDRDSNVLNSSDILSHVDNILERGGLPDPPTVPASTPAHGAARRTPGEHAKRRKVVSSEDDAPTPPDGFDHFLQHKEVLFKAHRTLSQEKNWKLETLRNVMRELDKAGVHQQSPTTIVHLLRYAIDGLVLRALASRGAAADSSVPQPDGSEHTVSLLTGSLTPSETLFEMFLSAW</sequence>
<evidence type="ECO:0000313" key="2">
    <source>
        <dbReference type="EMBL" id="GIX63887.1"/>
    </source>
</evidence>
<protein>
    <submittedName>
        <fullName evidence="2">Phage major capsid protein</fullName>
    </submittedName>
</protein>
<keyword evidence="3" id="KW-1185">Reference proteome</keyword>
<dbReference type="RefSeq" id="XP_067715956.1">
    <property type="nucleotide sequence ID" value="XM_067859855.1"/>
</dbReference>
<name>A0AAV4LVQ3_BABCB</name>
<proteinExistence type="predicted"/>
<dbReference type="GeneID" id="94195368"/>
<feature type="region of interest" description="Disordered" evidence="1">
    <location>
        <begin position="240"/>
        <end position="281"/>
    </location>
</feature>
<organism evidence="2 3">
    <name type="scientific">Babesia caballi</name>
    <dbReference type="NCBI Taxonomy" id="5871"/>
    <lineage>
        <taxon>Eukaryota</taxon>
        <taxon>Sar</taxon>
        <taxon>Alveolata</taxon>
        <taxon>Apicomplexa</taxon>
        <taxon>Aconoidasida</taxon>
        <taxon>Piroplasmida</taxon>
        <taxon>Babesiidae</taxon>
        <taxon>Babesia</taxon>
    </lineage>
</organism>
<evidence type="ECO:0000313" key="3">
    <source>
        <dbReference type="Proteomes" id="UP001497744"/>
    </source>
</evidence>
<comment type="caution">
    <text evidence="2">The sequence shown here is derived from an EMBL/GenBank/DDBJ whole genome shotgun (WGS) entry which is preliminary data.</text>
</comment>
<gene>
    <name evidence="2" type="ORF">BcabD6B2_33220</name>
</gene>
<evidence type="ECO:0000256" key="1">
    <source>
        <dbReference type="SAM" id="MobiDB-lite"/>
    </source>
</evidence>